<sequence length="42" mass="4959">MPAPEESIRHMAADYLAWKEFEDLPDLGLFVANFRDMGFRDR</sequence>
<reference evidence="1 2" key="1">
    <citation type="submission" date="2020-08" db="EMBL/GenBank/DDBJ databases">
        <title>Sequencing the genomes of 1000 actinobacteria strains.</title>
        <authorList>
            <person name="Klenk H.-P."/>
        </authorList>
    </citation>
    <scope>NUCLEOTIDE SEQUENCE [LARGE SCALE GENOMIC DNA]</scope>
    <source>
        <strain evidence="1 2">DSM 45784</strain>
    </source>
</reference>
<name>A0A7W7GAE4_9ACTN</name>
<dbReference type="Proteomes" id="UP000542210">
    <property type="component" value="Unassembled WGS sequence"/>
</dbReference>
<gene>
    <name evidence="1" type="ORF">BJ982_003881</name>
</gene>
<evidence type="ECO:0000313" key="1">
    <source>
        <dbReference type="EMBL" id="MBB4702337.1"/>
    </source>
</evidence>
<organism evidence="1 2">
    <name type="scientific">Sphaerisporangium siamense</name>
    <dbReference type="NCBI Taxonomy" id="795645"/>
    <lineage>
        <taxon>Bacteria</taxon>
        <taxon>Bacillati</taxon>
        <taxon>Actinomycetota</taxon>
        <taxon>Actinomycetes</taxon>
        <taxon>Streptosporangiales</taxon>
        <taxon>Streptosporangiaceae</taxon>
        <taxon>Sphaerisporangium</taxon>
    </lineage>
</organism>
<comment type="caution">
    <text evidence="1">The sequence shown here is derived from an EMBL/GenBank/DDBJ whole genome shotgun (WGS) entry which is preliminary data.</text>
</comment>
<proteinExistence type="predicted"/>
<evidence type="ECO:0000313" key="2">
    <source>
        <dbReference type="Proteomes" id="UP000542210"/>
    </source>
</evidence>
<keyword evidence="2" id="KW-1185">Reference proteome</keyword>
<dbReference type="EMBL" id="JACHND010000001">
    <property type="protein sequence ID" value="MBB4702337.1"/>
    <property type="molecule type" value="Genomic_DNA"/>
</dbReference>
<accession>A0A7W7GAE4</accession>
<protein>
    <submittedName>
        <fullName evidence="1">Uncharacterized protein</fullName>
    </submittedName>
</protein>
<dbReference type="AlphaFoldDB" id="A0A7W7GAE4"/>